<organism evidence="2 3">
    <name type="scientific">candidate division CPR3 bacterium GW2011_GWF2_35_18</name>
    <dbReference type="NCBI Taxonomy" id="1618350"/>
    <lineage>
        <taxon>Bacteria</taxon>
        <taxon>Bacteria division CPR3</taxon>
    </lineage>
</organism>
<name>A0A0G0E2T9_UNCC3</name>
<keyword evidence="1" id="KW-0472">Membrane</keyword>
<dbReference type="Proteomes" id="UP000034581">
    <property type="component" value="Unassembled WGS sequence"/>
</dbReference>
<keyword evidence="1" id="KW-1133">Transmembrane helix</keyword>
<keyword evidence="2" id="KW-0808">Transferase</keyword>
<dbReference type="InterPro" id="IPR029063">
    <property type="entry name" value="SAM-dependent_MTases_sf"/>
</dbReference>
<keyword evidence="2" id="KW-0830">Ubiquinone</keyword>
<dbReference type="GO" id="GO:0008168">
    <property type="term" value="F:methyltransferase activity"/>
    <property type="evidence" value="ECO:0007669"/>
    <property type="project" value="UniProtKB-KW"/>
</dbReference>
<reference evidence="2 3" key="1">
    <citation type="journal article" date="2015" name="Nature">
        <title>rRNA introns, odd ribosomes, and small enigmatic genomes across a large radiation of phyla.</title>
        <authorList>
            <person name="Brown C.T."/>
            <person name="Hug L.A."/>
            <person name="Thomas B.C."/>
            <person name="Sharon I."/>
            <person name="Castelle C.J."/>
            <person name="Singh A."/>
            <person name="Wilkins M.J."/>
            <person name="Williams K.H."/>
            <person name="Banfield J.F."/>
        </authorList>
    </citation>
    <scope>NUCLEOTIDE SEQUENCE [LARGE SCALE GENOMIC DNA]</scope>
</reference>
<dbReference type="PANTHER" id="PTHR43861">
    <property type="entry name" value="TRANS-ACONITATE 2-METHYLTRANSFERASE-RELATED"/>
    <property type="match status" value="1"/>
</dbReference>
<proteinExistence type="predicted"/>
<dbReference type="Gene3D" id="3.40.50.150">
    <property type="entry name" value="Vaccinia Virus protein VP39"/>
    <property type="match status" value="1"/>
</dbReference>
<dbReference type="Pfam" id="PF13489">
    <property type="entry name" value="Methyltransf_23"/>
    <property type="match status" value="1"/>
</dbReference>
<evidence type="ECO:0000313" key="3">
    <source>
        <dbReference type="Proteomes" id="UP000034581"/>
    </source>
</evidence>
<protein>
    <submittedName>
        <fullName evidence="2">Methylase involved in ubiquinone/menaquinone biosynthesis</fullName>
    </submittedName>
</protein>
<dbReference type="CDD" id="cd02440">
    <property type="entry name" value="AdoMet_MTases"/>
    <property type="match status" value="1"/>
</dbReference>
<keyword evidence="2" id="KW-0489">Methyltransferase</keyword>
<comment type="caution">
    <text evidence="2">The sequence shown here is derived from an EMBL/GenBank/DDBJ whole genome shotgun (WGS) entry which is preliminary data.</text>
</comment>
<dbReference type="SUPFAM" id="SSF53335">
    <property type="entry name" value="S-adenosyl-L-methionine-dependent methyltransferases"/>
    <property type="match status" value="1"/>
</dbReference>
<sequence>MVKHNGKKGRQCLCCNNSLSEYASIGIYRIQICPICRSGFTFPRQSPDNEFYPEQYYQGEGVIQKTLFRIKKLFIYTPRQKKISKYKKQGKILDFGCGDGSFLETFSVKRWDRYGIDASLSAYKLSKKRDLKVDCYKSEKLKYADQFFDVITLNHVLEHLEIPEQILKELKRILKDDGILYLELPRFDGFWSRTFKAEWPSNADIPRHLNHFSHRGLILLLEKSGFKVTANKHFPISDYLYLLYLMQRYIYQKVKLIGARELAFILTSPLFIPLIFFNKESIEIVFTKNDL</sequence>
<dbReference type="GO" id="GO:0032259">
    <property type="term" value="P:methylation"/>
    <property type="evidence" value="ECO:0007669"/>
    <property type="project" value="UniProtKB-KW"/>
</dbReference>
<evidence type="ECO:0000313" key="2">
    <source>
        <dbReference type="EMBL" id="KKP69545.1"/>
    </source>
</evidence>
<keyword evidence="1" id="KW-0812">Transmembrane</keyword>
<dbReference type="STRING" id="1618350.UR67_C0005G0034"/>
<dbReference type="EMBL" id="LBQB01000005">
    <property type="protein sequence ID" value="KKP69545.1"/>
    <property type="molecule type" value="Genomic_DNA"/>
</dbReference>
<accession>A0A0G0E2T9</accession>
<dbReference type="AlphaFoldDB" id="A0A0G0E2T9"/>
<feature type="transmembrane region" description="Helical" evidence="1">
    <location>
        <begin position="256"/>
        <end position="277"/>
    </location>
</feature>
<gene>
    <name evidence="2" type="ORF">UR67_C0005G0034</name>
</gene>
<evidence type="ECO:0000256" key="1">
    <source>
        <dbReference type="SAM" id="Phobius"/>
    </source>
</evidence>